<dbReference type="STRING" id="40335.Ltuc_2543"/>
<dbReference type="Proteomes" id="UP000054693">
    <property type="component" value="Unassembled WGS sequence"/>
</dbReference>
<feature type="transmembrane region" description="Helical" evidence="1">
    <location>
        <begin position="336"/>
        <end position="359"/>
    </location>
</feature>
<feature type="transmembrane region" description="Helical" evidence="1">
    <location>
        <begin position="78"/>
        <end position="98"/>
    </location>
</feature>
<feature type="domain" description="Glycosyltransferase RgtA/B/C/D-like" evidence="2">
    <location>
        <begin position="57"/>
        <end position="217"/>
    </location>
</feature>
<accession>A0A0W0ZQM9</accession>
<dbReference type="Pfam" id="PF13231">
    <property type="entry name" value="PMT_2"/>
    <property type="match status" value="1"/>
</dbReference>
<comment type="caution">
    <text evidence="3">The sequence shown here is derived from an EMBL/GenBank/DDBJ whole genome shotgun (WGS) entry which is preliminary data.</text>
</comment>
<feature type="transmembrane region" description="Helical" evidence="1">
    <location>
        <begin position="280"/>
        <end position="300"/>
    </location>
</feature>
<evidence type="ECO:0000313" key="3">
    <source>
        <dbReference type="EMBL" id="KTD71184.1"/>
    </source>
</evidence>
<keyword evidence="1" id="KW-0472">Membrane</keyword>
<proteinExistence type="predicted"/>
<evidence type="ECO:0000259" key="2">
    <source>
        <dbReference type="Pfam" id="PF13231"/>
    </source>
</evidence>
<feature type="transmembrane region" description="Helical" evidence="1">
    <location>
        <begin position="198"/>
        <end position="219"/>
    </location>
</feature>
<dbReference type="RefSeq" id="WP_058521760.1">
    <property type="nucleotide sequence ID" value="NZ_CAAAIP010000002.1"/>
</dbReference>
<sequence length="486" mass="56430">MKTINNNIEFNTGFLLFFFGYYFLVIFLIMISRGQYIPAHTAESLYLGLEMQLGYAKHPPLHAVIPYMFWNLFNYSYYSLYIFTAALLTFGIINSYFLSKEILTKQKAIIATLIYSGVLAINFSQLKINANTILFPIYPLIVLFFYKAIKTQKCYYWMFFGVFAALGMLGKYSTLVLLFCCFLGSVFTQEGRCSYKKLGIYIGLLTFLIVFGSHVIWLFFHYQPALNYFSNNALQARNIPAQLYLGMLGTTSIAILYWLSFVVNWKKPFVTVCMNFEARFLLFCCIVPIMIIMLLPILGIHTKANWLSAFYFGIGTVLVYFSRIDLSQGLKIKRNVIYVLFTYTLLGLLCIFGINMSGYSDKYEFNRVSEFLYDNWHKNFNTNPSYICHSGDLEAIAAIKLMNDIYKKTKVKHKIHLILDCKFDNRPEIDLNDVREKGLITFSDKDADIAKQIFDRDPIYNQTLQLKEYPKLKSSKLINMTIKFYA</sequence>
<dbReference type="PATRIC" id="fig|40335.7.peg.2718"/>
<feature type="transmembrane region" description="Helical" evidence="1">
    <location>
        <begin position="12"/>
        <end position="31"/>
    </location>
</feature>
<name>A0A0W0ZQM9_9GAMM</name>
<organism evidence="3 4">
    <name type="scientific">Legionella tucsonensis</name>
    <dbReference type="NCBI Taxonomy" id="40335"/>
    <lineage>
        <taxon>Bacteria</taxon>
        <taxon>Pseudomonadati</taxon>
        <taxon>Pseudomonadota</taxon>
        <taxon>Gammaproteobacteria</taxon>
        <taxon>Legionellales</taxon>
        <taxon>Legionellaceae</taxon>
        <taxon>Legionella</taxon>
    </lineage>
</organism>
<feature type="transmembrane region" description="Helical" evidence="1">
    <location>
        <begin position="155"/>
        <end position="186"/>
    </location>
</feature>
<protein>
    <recommendedName>
        <fullName evidence="2">Glycosyltransferase RgtA/B/C/D-like domain-containing protein</fullName>
    </recommendedName>
</protein>
<evidence type="ECO:0000313" key="4">
    <source>
        <dbReference type="Proteomes" id="UP000054693"/>
    </source>
</evidence>
<keyword evidence="1" id="KW-0812">Transmembrane</keyword>
<dbReference type="EMBL" id="LNZA01000008">
    <property type="protein sequence ID" value="KTD71184.1"/>
    <property type="molecule type" value="Genomic_DNA"/>
</dbReference>
<feature type="transmembrane region" description="Helical" evidence="1">
    <location>
        <begin position="239"/>
        <end position="259"/>
    </location>
</feature>
<feature type="transmembrane region" description="Helical" evidence="1">
    <location>
        <begin position="128"/>
        <end position="149"/>
    </location>
</feature>
<reference evidence="3 4" key="1">
    <citation type="submission" date="2015-11" db="EMBL/GenBank/DDBJ databases">
        <title>Genomic analysis of 38 Legionella species identifies large and diverse effector repertoires.</title>
        <authorList>
            <person name="Burstein D."/>
            <person name="Amaro F."/>
            <person name="Zusman T."/>
            <person name="Lifshitz Z."/>
            <person name="Cohen O."/>
            <person name="Gilbert J.A."/>
            <person name="Pupko T."/>
            <person name="Shuman H.A."/>
            <person name="Segal G."/>
        </authorList>
    </citation>
    <scope>NUCLEOTIDE SEQUENCE [LARGE SCALE GENOMIC DNA]</scope>
    <source>
        <strain evidence="3 4">ATCC 49180</strain>
    </source>
</reference>
<feature type="transmembrane region" description="Helical" evidence="1">
    <location>
        <begin position="306"/>
        <end position="324"/>
    </location>
</feature>
<dbReference type="InterPro" id="IPR038731">
    <property type="entry name" value="RgtA/B/C-like"/>
</dbReference>
<gene>
    <name evidence="3" type="ORF">Ltuc_2543</name>
</gene>
<evidence type="ECO:0000256" key="1">
    <source>
        <dbReference type="SAM" id="Phobius"/>
    </source>
</evidence>
<dbReference type="AlphaFoldDB" id="A0A0W0ZQM9"/>
<dbReference type="OrthoDB" id="108054at2"/>
<keyword evidence="1" id="KW-1133">Transmembrane helix</keyword>
<keyword evidence="4" id="KW-1185">Reference proteome</keyword>